<evidence type="ECO:0000313" key="4">
    <source>
        <dbReference type="Proteomes" id="UP000642571"/>
    </source>
</evidence>
<evidence type="ECO:0000256" key="2">
    <source>
        <dbReference type="SAM" id="SignalP"/>
    </source>
</evidence>
<proteinExistence type="predicted"/>
<evidence type="ECO:0000256" key="1">
    <source>
        <dbReference type="SAM" id="MobiDB-lite"/>
    </source>
</evidence>
<gene>
    <name evidence="3" type="ORF">GCM10011389_14610</name>
</gene>
<name>A0ABQ1Q0F3_9BACI</name>
<comment type="caution">
    <text evidence="3">The sequence shown here is derived from an EMBL/GenBank/DDBJ whole genome shotgun (WGS) entry which is preliminary data.</text>
</comment>
<protein>
    <recommendedName>
        <fullName evidence="5">DUF4367 domain-containing protein</fullName>
    </recommendedName>
</protein>
<evidence type="ECO:0008006" key="5">
    <source>
        <dbReference type="Google" id="ProtNLM"/>
    </source>
</evidence>
<keyword evidence="4" id="KW-1185">Reference proteome</keyword>
<dbReference type="RefSeq" id="WP_188652333.1">
    <property type="nucleotide sequence ID" value="NZ_BMIN01000005.1"/>
</dbReference>
<dbReference type="Proteomes" id="UP000642571">
    <property type="component" value="Unassembled WGS sequence"/>
</dbReference>
<sequence>MNAFKPIGFLILWLSVSTLVACSGSEEGASTQNDQQEKSEVNEETESKSDNENTKSKSVQKPRVIGLEEALSTLPKSFKQNLKLPSKVPFDESEIEKGGSVDKIANMTQFTMDWNAPDNGHFSVEITEEGNRLNGPDSYPDDVTIKNVTLKNGSKATFISNKASQQLRWLDEETNYLYRITAIKTKDDYSKKYSVQDLIEIANSMEKKNLP</sequence>
<feature type="region of interest" description="Disordered" evidence="1">
    <location>
        <begin position="24"/>
        <end position="62"/>
    </location>
</feature>
<feature type="signal peptide" evidence="2">
    <location>
        <begin position="1"/>
        <end position="21"/>
    </location>
</feature>
<accession>A0ABQ1Q0F3</accession>
<feature type="compositionally biased region" description="Basic and acidic residues" evidence="1">
    <location>
        <begin position="35"/>
        <end position="55"/>
    </location>
</feature>
<keyword evidence="2" id="KW-0732">Signal</keyword>
<reference evidence="4" key="1">
    <citation type="journal article" date="2019" name="Int. J. Syst. Evol. Microbiol.">
        <title>The Global Catalogue of Microorganisms (GCM) 10K type strain sequencing project: providing services to taxonomists for standard genome sequencing and annotation.</title>
        <authorList>
            <consortium name="The Broad Institute Genomics Platform"/>
            <consortium name="The Broad Institute Genome Sequencing Center for Infectious Disease"/>
            <person name="Wu L."/>
            <person name="Ma J."/>
        </authorList>
    </citation>
    <scope>NUCLEOTIDE SEQUENCE [LARGE SCALE GENOMIC DNA]</scope>
    <source>
        <strain evidence="4">CGMCC 1.15353</strain>
    </source>
</reference>
<dbReference type="PROSITE" id="PS51257">
    <property type="entry name" value="PROKAR_LIPOPROTEIN"/>
    <property type="match status" value="1"/>
</dbReference>
<dbReference type="EMBL" id="BMIN01000005">
    <property type="protein sequence ID" value="GGD08155.1"/>
    <property type="molecule type" value="Genomic_DNA"/>
</dbReference>
<evidence type="ECO:0000313" key="3">
    <source>
        <dbReference type="EMBL" id="GGD08155.1"/>
    </source>
</evidence>
<organism evidence="3 4">
    <name type="scientific">Pontibacillus salipaludis</name>
    <dbReference type="NCBI Taxonomy" id="1697394"/>
    <lineage>
        <taxon>Bacteria</taxon>
        <taxon>Bacillati</taxon>
        <taxon>Bacillota</taxon>
        <taxon>Bacilli</taxon>
        <taxon>Bacillales</taxon>
        <taxon>Bacillaceae</taxon>
        <taxon>Pontibacillus</taxon>
    </lineage>
</organism>
<feature type="chain" id="PRO_5045199301" description="DUF4367 domain-containing protein" evidence="2">
    <location>
        <begin position="22"/>
        <end position="211"/>
    </location>
</feature>